<evidence type="ECO:0000256" key="1">
    <source>
        <dbReference type="SAM" id="MobiDB-lite"/>
    </source>
</evidence>
<dbReference type="GO" id="GO:0019005">
    <property type="term" value="C:SCF ubiquitin ligase complex"/>
    <property type="evidence" value="ECO:0007669"/>
    <property type="project" value="TreeGrafter"/>
</dbReference>
<dbReference type="AlphaFoldDB" id="A0A081KEF6"/>
<dbReference type="PROSITE" id="PS50188">
    <property type="entry name" value="B302_SPRY"/>
    <property type="match status" value="1"/>
</dbReference>
<dbReference type="SMART" id="SM00449">
    <property type="entry name" value="SPRY"/>
    <property type="match status" value="1"/>
</dbReference>
<evidence type="ECO:0000313" key="4">
    <source>
        <dbReference type="Proteomes" id="UP000027997"/>
    </source>
</evidence>
<dbReference type="PANTHER" id="PTHR12245:SF11">
    <property type="entry name" value="PROTEIN GUSTAVUS"/>
    <property type="match status" value="1"/>
</dbReference>
<organism evidence="3 4">
    <name type="scientific">Endozoicomonas elysicola</name>
    <dbReference type="NCBI Taxonomy" id="305900"/>
    <lineage>
        <taxon>Bacteria</taxon>
        <taxon>Pseudomonadati</taxon>
        <taxon>Pseudomonadota</taxon>
        <taxon>Gammaproteobacteria</taxon>
        <taxon>Oceanospirillales</taxon>
        <taxon>Endozoicomonadaceae</taxon>
        <taxon>Endozoicomonas</taxon>
    </lineage>
</organism>
<gene>
    <name evidence="3" type="ORF">GV64_18960</name>
</gene>
<accession>A0A081KEF6</accession>
<dbReference type="PANTHER" id="PTHR12245">
    <property type="entry name" value="SPRY DOMAIN CONTAINING SOCS BOX PROTEIN"/>
    <property type="match status" value="1"/>
</dbReference>
<comment type="caution">
    <text evidence="3">The sequence shown here is derived from an EMBL/GenBank/DDBJ whole genome shotgun (WGS) entry which is preliminary data.</text>
</comment>
<dbReference type="SUPFAM" id="SSF49899">
    <property type="entry name" value="Concanavalin A-like lectins/glucanases"/>
    <property type="match status" value="1"/>
</dbReference>
<keyword evidence="4" id="KW-1185">Reference proteome</keyword>
<proteinExistence type="predicted"/>
<feature type="compositionally biased region" description="Polar residues" evidence="1">
    <location>
        <begin position="262"/>
        <end position="274"/>
    </location>
</feature>
<dbReference type="InterPro" id="IPR013320">
    <property type="entry name" value="ConA-like_dom_sf"/>
</dbReference>
<dbReference type="Gene3D" id="2.60.120.920">
    <property type="match status" value="1"/>
</dbReference>
<dbReference type="GO" id="GO:0043161">
    <property type="term" value="P:proteasome-mediated ubiquitin-dependent protein catabolic process"/>
    <property type="evidence" value="ECO:0007669"/>
    <property type="project" value="TreeGrafter"/>
</dbReference>
<name>A0A081KEF6_9GAMM</name>
<dbReference type="InterPro" id="IPR050672">
    <property type="entry name" value="FBXO45-Fsn/SPSB_families"/>
</dbReference>
<dbReference type="EMBL" id="JOJP01000001">
    <property type="protein sequence ID" value="KEI72532.1"/>
    <property type="molecule type" value="Genomic_DNA"/>
</dbReference>
<evidence type="ECO:0000259" key="2">
    <source>
        <dbReference type="PROSITE" id="PS50188"/>
    </source>
</evidence>
<dbReference type="InterPro" id="IPR001870">
    <property type="entry name" value="B30.2/SPRY"/>
</dbReference>
<protein>
    <recommendedName>
        <fullName evidence="2">B30.2/SPRY domain-containing protein</fullName>
    </recommendedName>
</protein>
<feature type="region of interest" description="Disordered" evidence="1">
    <location>
        <begin position="254"/>
        <end position="274"/>
    </location>
</feature>
<reference evidence="3 4" key="1">
    <citation type="submission" date="2014-06" db="EMBL/GenBank/DDBJ databases">
        <title>Whole Genome Sequences of Three Symbiotic Endozoicomonas Bacteria.</title>
        <authorList>
            <person name="Neave M.J."/>
            <person name="Apprill A."/>
            <person name="Voolstra C.R."/>
        </authorList>
    </citation>
    <scope>NUCLEOTIDE SEQUENCE [LARGE SCALE GENOMIC DNA]</scope>
    <source>
        <strain evidence="3 4">DSM 22380</strain>
    </source>
</reference>
<sequence length="274" mass="30427">MEANNNAFWEGRTVDQMVTLPECTYTSLKSLELPTATPPLSSVWDRAKSSRNIHIPDSEPTKLHRHPVAQSTDLAMSDTGFFKGTHILEVEWPATMRGTHAVIGVAMQEMPLNGTGYTNLLGSTESSWGWDIKRNELLHNDQILGNYPRDKPKETFAAPEKIKCIIDMGQGIVGFKIDDTYLGDAFTELKGKTVFLAVSAVWGHAEIKVQYITGEENYTPLSLQAMTKLSLRSLVSFEEQALSLPAAPPLQRYIADKEATDSDNQAQENDQQSI</sequence>
<dbReference type="Pfam" id="PF00622">
    <property type="entry name" value="SPRY"/>
    <property type="match status" value="1"/>
</dbReference>
<evidence type="ECO:0000313" key="3">
    <source>
        <dbReference type="EMBL" id="KEI72532.1"/>
    </source>
</evidence>
<feature type="domain" description="B30.2/SPRY" evidence="2">
    <location>
        <begin position="22"/>
        <end position="216"/>
    </location>
</feature>
<dbReference type="STRING" id="305900.GV64_18960"/>
<dbReference type="Proteomes" id="UP000027997">
    <property type="component" value="Unassembled WGS sequence"/>
</dbReference>
<dbReference type="InterPro" id="IPR043136">
    <property type="entry name" value="B30.2/SPRY_sf"/>
</dbReference>
<dbReference type="InterPro" id="IPR003877">
    <property type="entry name" value="SPRY_dom"/>
</dbReference>